<keyword evidence="3" id="KW-1185">Reference proteome</keyword>
<reference evidence="2 3" key="1">
    <citation type="journal article" date="2021" name="Commun. Biol.">
        <title>The genome of Shorea leprosula (Dipterocarpaceae) highlights the ecological relevance of drought in aseasonal tropical rainforests.</title>
        <authorList>
            <person name="Ng K.K.S."/>
            <person name="Kobayashi M.J."/>
            <person name="Fawcett J.A."/>
            <person name="Hatakeyama M."/>
            <person name="Paape T."/>
            <person name="Ng C.H."/>
            <person name="Ang C.C."/>
            <person name="Tnah L.H."/>
            <person name="Lee C.T."/>
            <person name="Nishiyama T."/>
            <person name="Sese J."/>
            <person name="O'Brien M.J."/>
            <person name="Copetti D."/>
            <person name="Mohd Noor M.I."/>
            <person name="Ong R.C."/>
            <person name="Putra M."/>
            <person name="Sireger I.Z."/>
            <person name="Indrioko S."/>
            <person name="Kosugi Y."/>
            <person name="Izuno A."/>
            <person name="Isagi Y."/>
            <person name="Lee S.L."/>
            <person name="Shimizu K.K."/>
        </authorList>
    </citation>
    <scope>NUCLEOTIDE SEQUENCE [LARGE SCALE GENOMIC DNA]</scope>
    <source>
        <strain evidence="2">214</strain>
    </source>
</reference>
<feature type="domain" description="tRNAHis guanylyltransferase catalytic" evidence="1">
    <location>
        <begin position="70"/>
        <end position="157"/>
    </location>
</feature>
<dbReference type="GO" id="GO:0006400">
    <property type="term" value="P:tRNA modification"/>
    <property type="evidence" value="ECO:0007669"/>
    <property type="project" value="InterPro"/>
</dbReference>
<dbReference type="Pfam" id="PF04446">
    <property type="entry name" value="Thg1"/>
    <property type="match status" value="1"/>
</dbReference>
<dbReference type="InterPro" id="IPR024956">
    <property type="entry name" value="tRNAHis_GuaTrfase_cat"/>
</dbReference>
<dbReference type="Proteomes" id="UP001054252">
    <property type="component" value="Unassembled WGS sequence"/>
</dbReference>
<evidence type="ECO:0000313" key="3">
    <source>
        <dbReference type="Proteomes" id="UP001054252"/>
    </source>
</evidence>
<dbReference type="InterPro" id="IPR038469">
    <property type="entry name" value="tRNAHis_GuaTrfase_Thg1_sf"/>
</dbReference>
<proteinExistence type="predicted"/>
<dbReference type="InterPro" id="IPR007537">
    <property type="entry name" value="tRNAHis_GuaTrfase_Thg1"/>
</dbReference>
<evidence type="ECO:0000259" key="1">
    <source>
        <dbReference type="Pfam" id="PF04446"/>
    </source>
</evidence>
<organism evidence="2 3">
    <name type="scientific">Rubroshorea leprosula</name>
    <dbReference type="NCBI Taxonomy" id="152421"/>
    <lineage>
        <taxon>Eukaryota</taxon>
        <taxon>Viridiplantae</taxon>
        <taxon>Streptophyta</taxon>
        <taxon>Embryophyta</taxon>
        <taxon>Tracheophyta</taxon>
        <taxon>Spermatophyta</taxon>
        <taxon>Magnoliopsida</taxon>
        <taxon>eudicotyledons</taxon>
        <taxon>Gunneridae</taxon>
        <taxon>Pentapetalae</taxon>
        <taxon>rosids</taxon>
        <taxon>malvids</taxon>
        <taxon>Malvales</taxon>
        <taxon>Dipterocarpaceae</taxon>
        <taxon>Rubroshorea</taxon>
    </lineage>
</organism>
<comment type="caution">
    <text evidence="2">The sequence shown here is derived from an EMBL/GenBank/DDBJ whole genome shotgun (WGS) entry which is preliminary data.</text>
</comment>
<protein>
    <recommendedName>
        <fullName evidence="1">tRNAHis guanylyltransferase catalytic domain-containing protein</fullName>
    </recommendedName>
</protein>
<name>A0AAV5MES3_9ROSI</name>
<dbReference type="GO" id="GO:0008193">
    <property type="term" value="F:tRNA guanylyltransferase activity"/>
    <property type="evidence" value="ECO:0007669"/>
    <property type="project" value="InterPro"/>
</dbReference>
<dbReference type="Gene3D" id="3.30.70.3000">
    <property type="match status" value="1"/>
</dbReference>
<accession>A0AAV5MES3</accession>
<dbReference type="AlphaFoldDB" id="A0AAV5MES3"/>
<sequence>MFRQGSCILKKKVEDIVKYSEDGIPVKRLRRKVIDINSKNIASRSFWNENPSLLEELGSFTQDVDKIKPDYIRSFLFENKLMPSTWIVIRIDGCHFHRFSEVHEFTKPNDEQALKLMNSCAVTVLEEFEDVKFSYGVSDEYSFVLKKNSQLYQRRARLFPMTFLLF</sequence>
<dbReference type="PANTHER" id="PTHR12729:SF6">
    <property type="entry name" value="TRNA(HIS) GUANYLYLTRANSFERASE-RELATED"/>
    <property type="match status" value="1"/>
</dbReference>
<dbReference type="PANTHER" id="PTHR12729">
    <property type="entry name" value="TRNA(HIS) GUANYLYLTRANSFERASE-RELATED"/>
    <property type="match status" value="1"/>
</dbReference>
<gene>
    <name evidence="2" type="ORF">SLEP1_g54413</name>
</gene>
<dbReference type="GO" id="GO:0000287">
    <property type="term" value="F:magnesium ion binding"/>
    <property type="evidence" value="ECO:0007669"/>
    <property type="project" value="InterPro"/>
</dbReference>
<dbReference type="EMBL" id="BPVZ01000229">
    <property type="protein sequence ID" value="GKV47514.1"/>
    <property type="molecule type" value="Genomic_DNA"/>
</dbReference>
<evidence type="ECO:0000313" key="2">
    <source>
        <dbReference type="EMBL" id="GKV47514.1"/>
    </source>
</evidence>